<organism evidence="2 3">
    <name type="scientific">Paenibacillus taichungensis</name>
    <dbReference type="NCBI Taxonomy" id="484184"/>
    <lineage>
        <taxon>Bacteria</taxon>
        <taxon>Bacillati</taxon>
        <taxon>Bacillota</taxon>
        <taxon>Bacilli</taxon>
        <taxon>Bacillales</taxon>
        <taxon>Paenibacillaceae</taxon>
        <taxon>Paenibacillus</taxon>
    </lineage>
</organism>
<dbReference type="Proteomes" id="UP000250642">
    <property type="component" value="Unassembled WGS sequence"/>
</dbReference>
<keyword evidence="1" id="KW-0472">Membrane</keyword>
<feature type="transmembrane region" description="Helical" evidence="1">
    <location>
        <begin position="39"/>
        <end position="58"/>
    </location>
</feature>
<sequence>MQSLFVLMFLLGFLALFVFLTLGVSAVKKQNGKAKRHFILTLASIVMACVGVFGIRLFSDDSTISTTTQTVNTPTEALAVNKQENVTSSAPALFSMSTDEFKNEFNAIVGKYRLNGLGITKLDLTKSQESDTRTFQYTFNDDLSMVGVLNSNEKIQEMILIGTGGFSEQTGATLMTAVATLIMTSNSEYTYNDAQDVLKDIGLLDSDMNINDFDGATVRNGYKYRFKIQDNNISTFGITAAK</sequence>
<reference evidence="2 3" key="1">
    <citation type="submission" date="2018-04" db="EMBL/GenBank/DDBJ databases">
        <title>Paenibacillus taichungensis Genome sequencing and assembly.</title>
        <authorList>
            <person name="Xu J."/>
            <person name="Rensing C."/>
            <person name="Mazhar H.S."/>
        </authorList>
    </citation>
    <scope>NUCLEOTIDE SEQUENCE [LARGE SCALE GENOMIC DNA]</scope>
    <source>
        <strain evidence="2 3">NC1</strain>
    </source>
</reference>
<evidence type="ECO:0000256" key="1">
    <source>
        <dbReference type="SAM" id="Phobius"/>
    </source>
</evidence>
<proteinExistence type="predicted"/>
<accession>A0A329R4J2</accession>
<gene>
    <name evidence="2" type="ORF">DC345_04790</name>
</gene>
<protein>
    <submittedName>
        <fullName evidence="2">Uncharacterized protein</fullName>
    </submittedName>
</protein>
<keyword evidence="1" id="KW-1133">Transmembrane helix</keyword>
<dbReference type="RefSeq" id="WP_113052120.1">
    <property type="nucleotide sequence ID" value="NZ_QEVW01000003.1"/>
</dbReference>
<feature type="transmembrane region" description="Helical" evidence="1">
    <location>
        <begin position="6"/>
        <end position="27"/>
    </location>
</feature>
<keyword evidence="1" id="KW-0812">Transmembrane</keyword>
<evidence type="ECO:0000313" key="2">
    <source>
        <dbReference type="EMBL" id="RAW18452.1"/>
    </source>
</evidence>
<dbReference type="AlphaFoldDB" id="A0A329R4J2"/>
<name>A0A329R4J2_9BACL</name>
<comment type="caution">
    <text evidence="2">The sequence shown here is derived from an EMBL/GenBank/DDBJ whole genome shotgun (WGS) entry which is preliminary data.</text>
</comment>
<evidence type="ECO:0000313" key="3">
    <source>
        <dbReference type="Proteomes" id="UP000250642"/>
    </source>
</evidence>
<dbReference type="EMBL" id="QEVW01000003">
    <property type="protein sequence ID" value="RAW18452.1"/>
    <property type="molecule type" value="Genomic_DNA"/>
</dbReference>